<reference key="1">
    <citation type="submission" date="2009-08" db="EMBL/GenBank/DDBJ databases">
        <title>The genome sequence of Spirochaeta thermophila DSM6192.</title>
        <authorList>
            <person name="Angelov A."/>
            <person name="Mientus M."/>
            <person name="Wittenberg S."/>
            <person name="Lehmann R."/>
            <person name="Liesegang H."/>
            <person name="Daniel R."/>
            <person name="Liebl W."/>
        </authorList>
    </citation>
    <scope>NUCLEOTIDE SEQUENCE</scope>
    <source>
        <strain>DSM 6192</strain>
    </source>
</reference>
<keyword evidence="1" id="KW-0732">Signal</keyword>
<evidence type="ECO:0000313" key="2">
    <source>
        <dbReference type="EMBL" id="ADN02401.1"/>
    </source>
</evidence>
<dbReference type="PANTHER" id="PTHR43037:SF1">
    <property type="entry name" value="BLL1128 PROTEIN"/>
    <property type="match status" value="1"/>
</dbReference>
<gene>
    <name evidence="2" type="ordered locus">STHERM_c14610</name>
</gene>
<sequence length="313" mass="35499">MKVRLMLGCALVGVLVSCASLKEGRSMKDSEARLERVSYVSVDDGKERDAFVYVPAGYEDTEDPWPLLLFLHGHGDGERGDGKEDLHYVLSYGPLYEAWIQKRDLPFIIVAPQMPMWGRDEGPDAPPYITGRSRDQIPRRLEEGVPPRIRPMEWDVPYTGAVPAEVLPPIEALPPGWDRVAEDMPVLLDLVAGRYRVDESRVYLSGVSMGGIGTWIIASRYPERFAAIAPVVGFGYPEMMEPLAEARMPIWCFSGGRDPVVPTSLFFPAFIRLEELGHRDYRFTTEQDMGHDVWVRVYAGEDIYQWLLSHRKR</sequence>
<dbReference type="Gene3D" id="3.40.50.1820">
    <property type="entry name" value="alpha/beta hydrolase"/>
    <property type="match status" value="1"/>
</dbReference>
<proteinExistence type="predicted"/>
<dbReference type="EMBL" id="CP001698">
    <property type="protein sequence ID" value="ADN02401.1"/>
    <property type="molecule type" value="Genomic_DNA"/>
</dbReference>
<dbReference type="PROSITE" id="PS51257">
    <property type="entry name" value="PROKAR_LIPOPROTEIN"/>
    <property type="match status" value="1"/>
</dbReference>
<dbReference type="AlphaFoldDB" id="E0RTA5"/>
<dbReference type="InterPro" id="IPR000801">
    <property type="entry name" value="Esterase-like"/>
</dbReference>
<evidence type="ECO:0000256" key="1">
    <source>
        <dbReference type="ARBA" id="ARBA00022729"/>
    </source>
</evidence>
<dbReference type="Proteomes" id="UP000001296">
    <property type="component" value="Chromosome"/>
</dbReference>
<accession>E0RTA5</accession>
<dbReference type="PANTHER" id="PTHR43037">
    <property type="entry name" value="UNNAMED PRODUCT-RELATED"/>
    <property type="match status" value="1"/>
</dbReference>
<dbReference type="Pfam" id="PF00756">
    <property type="entry name" value="Esterase"/>
    <property type="match status" value="1"/>
</dbReference>
<name>E0RTA5_WINT6</name>
<evidence type="ECO:0000313" key="3">
    <source>
        <dbReference type="Proteomes" id="UP000001296"/>
    </source>
</evidence>
<dbReference type="InterPro" id="IPR029058">
    <property type="entry name" value="AB_hydrolase_fold"/>
</dbReference>
<dbReference type="SUPFAM" id="SSF53474">
    <property type="entry name" value="alpha/beta-Hydrolases"/>
    <property type="match status" value="1"/>
</dbReference>
<reference evidence="2 3" key="2">
    <citation type="journal article" date="2010" name="J. Bacteriol.">
        <title>Genome sequence of the polysaccharide-degrading, thermophilic anaerobe Spirochaeta thermophila DSM 6192.</title>
        <authorList>
            <person name="Angelov A."/>
            <person name="Liebl S."/>
            <person name="Ballschmiter M."/>
            <person name="Bomeke M."/>
            <person name="Lehmann R."/>
            <person name="Liesegang H."/>
            <person name="Daniel R."/>
            <person name="Liebl W."/>
        </authorList>
    </citation>
    <scope>NUCLEOTIDE SEQUENCE [LARGE SCALE GENOMIC DNA]</scope>
    <source>
        <strain evidence="3">ATCC 49972 / DSM 6192 / RI 19.B1</strain>
    </source>
</reference>
<dbReference type="PaxDb" id="665571-STHERM_c14610"/>
<protein>
    <submittedName>
        <fullName evidence="2">Uncharacterized protein</fullName>
    </submittedName>
</protein>
<dbReference type="eggNOG" id="COG4099">
    <property type="taxonomic scope" value="Bacteria"/>
</dbReference>
<dbReference type="HOGENOM" id="CLU_064094_1_0_12"/>
<dbReference type="RefSeq" id="WP_013314241.1">
    <property type="nucleotide sequence ID" value="NC_014484.1"/>
</dbReference>
<organism evidence="2 3">
    <name type="scientific">Winmispira thermophila (strain ATCC 49972 / DSM 6192 / RI 19.B1)</name>
    <name type="common">Spirochaeta thermophila</name>
    <dbReference type="NCBI Taxonomy" id="665571"/>
    <lineage>
        <taxon>Bacteria</taxon>
        <taxon>Pseudomonadati</taxon>
        <taxon>Spirochaetota</taxon>
        <taxon>Spirochaetia</taxon>
        <taxon>Winmispirales</taxon>
        <taxon>Winmispiraceae</taxon>
        <taxon>Winmispira</taxon>
    </lineage>
</organism>
<dbReference type="InterPro" id="IPR050955">
    <property type="entry name" value="Plant_Biomass_Hydrol_Est"/>
</dbReference>
<dbReference type="KEGG" id="sta:STHERM_c14610"/>